<proteinExistence type="predicted"/>
<sequence length="242" mass="27023">MISSESNLDRTTSLPSFRQRYVVGWSIVAIIAMIDALWIATSAHSVRWTSLIPSCKAALVLLGISVVLRAIGRFPRYYVVTKKLHYARVSDTAAWCALLLLFVSATCILSYLCVSLDAPLVERSLIAFDRSLWFDWPVVYQWVLAHPHISGVLEFAYASGQWQLMAVPVFLGLFGTREELPTFFFLLLIASGYLLLISTPFPATSAFVHFNVNDNAAKATMSDFALLRAGSQRLLTSPMHRE</sequence>
<evidence type="ECO:0000256" key="1">
    <source>
        <dbReference type="SAM" id="Phobius"/>
    </source>
</evidence>
<dbReference type="Proteomes" id="UP000494205">
    <property type="component" value="Unassembled WGS sequence"/>
</dbReference>
<evidence type="ECO:0000313" key="6">
    <source>
        <dbReference type="Proteomes" id="UP000494205"/>
    </source>
</evidence>
<evidence type="ECO:0000313" key="5">
    <source>
        <dbReference type="Proteomes" id="UP000235659"/>
    </source>
</evidence>
<dbReference type="EMBL" id="PNXY01000056">
    <property type="protein sequence ID" value="PMS19979.1"/>
    <property type="molecule type" value="Genomic_DNA"/>
</dbReference>
<dbReference type="EMBL" id="CADIJZ010000051">
    <property type="protein sequence ID" value="CAB3742337.1"/>
    <property type="molecule type" value="Genomic_DNA"/>
</dbReference>
<dbReference type="RefSeq" id="WP_102636561.1">
    <property type="nucleotide sequence ID" value="NZ_PNXY01000056.1"/>
</dbReference>
<feature type="transmembrane region" description="Helical" evidence="1">
    <location>
        <begin position="21"/>
        <end position="39"/>
    </location>
</feature>
<reference evidence="3 6" key="2">
    <citation type="submission" date="2020-04" db="EMBL/GenBank/DDBJ databases">
        <authorList>
            <person name="De Canck E."/>
        </authorList>
    </citation>
    <scope>NUCLEOTIDE SEQUENCE [LARGE SCALE GENOMIC DNA]</scope>
    <source>
        <strain evidence="3 6">LMG 27174</strain>
    </source>
</reference>
<keyword evidence="1" id="KW-0472">Membrane</keyword>
<feature type="transmembrane region" description="Helical" evidence="1">
    <location>
        <begin position="155"/>
        <end position="176"/>
    </location>
</feature>
<keyword evidence="1" id="KW-1133">Transmembrane helix</keyword>
<evidence type="ECO:0000313" key="4">
    <source>
        <dbReference type="EMBL" id="PMS19979.1"/>
    </source>
</evidence>
<keyword evidence="1" id="KW-0812">Transmembrane</keyword>
<evidence type="ECO:0000313" key="3">
    <source>
        <dbReference type="EMBL" id="CAB3742337.1"/>
    </source>
</evidence>
<dbReference type="InterPro" id="IPR026841">
    <property type="entry name" value="Aur1/Ipt1"/>
</dbReference>
<organism evidence="3 6">
    <name type="scientific">Paraburkholderia rhynchosiae</name>
    <dbReference type="NCBI Taxonomy" id="487049"/>
    <lineage>
        <taxon>Bacteria</taxon>
        <taxon>Pseudomonadati</taxon>
        <taxon>Pseudomonadota</taxon>
        <taxon>Betaproteobacteria</taxon>
        <taxon>Burkholderiales</taxon>
        <taxon>Burkholderiaceae</taxon>
        <taxon>Paraburkholderia</taxon>
    </lineage>
</organism>
<gene>
    <name evidence="4" type="ORF">C0Z16_35035</name>
    <name evidence="3" type="ORF">LMG27174_06850</name>
</gene>
<dbReference type="Pfam" id="PF14378">
    <property type="entry name" value="PAP2_3"/>
    <property type="match status" value="1"/>
</dbReference>
<keyword evidence="5" id="KW-1185">Reference proteome</keyword>
<reference evidence="4 5" key="1">
    <citation type="submission" date="2018-01" db="EMBL/GenBank/DDBJ databases">
        <title>Whole genome analyses suggest that Burkholderia sensu lato contains two further novel genera in the rhizoxinica-symbiotica group Mycetohabitans gen. nov., and Trinickia gen. nov.: implications for the evolution of diazotrophy and nodulation in the Burkholderiaceae.</title>
        <authorList>
            <person name="Estrada-de los Santos P."/>
            <person name="Palmer M."/>
            <person name="Chavez-Ramirez B."/>
            <person name="Beukes C."/>
            <person name="Steenkamp E.T."/>
            <person name="Hirsch A.M."/>
            <person name="Manyaka P."/>
            <person name="Maluk M."/>
            <person name="Lafos M."/>
            <person name="Crook M."/>
            <person name="Gross E."/>
            <person name="Simon M.F."/>
            <person name="Bueno dos Reis Junior F."/>
            <person name="Poole P.S."/>
            <person name="Venter S.N."/>
            <person name="James E.K."/>
        </authorList>
    </citation>
    <scope>NUCLEOTIDE SEQUENCE [LARGE SCALE GENOMIC DNA]</scope>
    <source>
        <strain evidence="4 5">WSM 3937</strain>
    </source>
</reference>
<protein>
    <recommendedName>
        <fullName evidence="2">Inositolphosphotransferase Aur1/Ipt1 domain-containing protein</fullName>
    </recommendedName>
</protein>
<name>A0A2N7VS68_9BURK</name>
<feature type="transmembrane region" description="Helical" evidence="1">
    <location>
        <begin position="92"/>
        <end position="112"/>
    </location>
</feature>
<feature type="domain" description="Inositolphosphotransferase Aur1/Ipt1" evidence="2">
    <location>
        <begin position="124"/>
        <end position="228"/>
    </location>
</feature>
<dbReference type="AlphaFoldDB" id="A0A2N7VS68"/>
<feature type="transmembrane region" description="Helical" evidence="1">
    <location>
        <begin position="183"/>
        <end position="203"/>
    </location>
</feature>
<dbReference type="GO" id="GO:0016020">
    <property type="term" value="C:membrane"/>
    <property type="evidence" value="ECO:0007669"/>
    <property type="project" value="UniProtKB-SubCell"/>
</dbReference>
<dbReference type="Proteomes" id="UP000235659">
    <property type="component" value="Unassembled WGS sequence"/>
</dbReference>
<dbReference type="OrthoDB" id="8967289at2"/>
<feature type="transmembrane region" description="Helical" evidence="1">
    <location>
        <begin position="51"/>
        <end position="71"/>
    </location>
</feature>
<evidence type="ECO:0000259" key="2">
    <source>
        <dbReference type="Pfam" id="PF14378"/>
    </source>
</evidence>
<accession>A0A2N7VS68</accession>